<gene>
    <name evidence="4" type="ORF">BATDEDRAFT_26751</name>
</gene>
<evidence type="ECO:0000313" key="5">
    <source>
        <dbReference type="Proteomes" id="UP000007241"/>
    </source>
</evidence>
<name>F4P8V4_BATDJ</name>
<dbReference type="AlphaFoldDB" id="F4P8V4"/>
<dbReference type="RefSeq" id="XP_006681039.1">
    <property type="nucleotide sequence ID" value="XM_006680976.1"/>
</dbReference>
<protein>
    <submittedName>
        <fullName evidence="4">Uncharacterized protein</fullName>
    </submittedName>
</protein>
<feature type="coiled-coil region" evidence="1">
    <location>
        <begin position="118"/>
        <end position="145"/>
    </location>
</feature>
<keyword evidence="3" id="KW-0732">Signal</keyword>
<dbReference type="PROSITE" id="PS51257">
    <property type="entry name" value="PROKAR_LIPOPROTEIN"/>
    <property type="match status" value="1"/>
</dbReference>
<feature type="compositionally biased region" description="Low complexity" evidence="2">
    <location>
        <begin position="209"/>
        <end position="228"/>
    </location>
</feature>
<dbReference type="InParanoid" id="F4P8V4"/>
<evidence type="ECO:0000313" key="4">
    <source>
        <dbReference type="EMBL" id="EGF78231.1"/>
    </source>
</evidence>
<feature type="compositionally biased region" description="Polar residues" evidence="2">
    <location>
        <begin position="229"/>
        <end position="239"/>
    </location>
</feature>
<dbReference type="Proteomes" id="UP000007241">
    <property type="component" value="Unassembled WGS sequence"/>
</dbReference>
<evidence type="ECO:0000256" key="1">
    <source>
        <dbReference type="SAM" id="Coils"/>
    </source>
</evidence>
<dbReference type="GeneID" id="18239122"/>
<reference evidence="4 5" key="1">
    <citation type="submission" date="2009-12" db="EMBL/GenBank/DDBJ databases">
        <title>The draft genome of Batrachochytrium dendrobatidis.</title>
        <authorList>
            <consortium name="US DOE Joint Genome Institute (JGI-PGF)"/>
            <person name="Kuo A."/>
            <person name="Salamov A."/>
            <person name="Schmutz J."/>
            <person name="Lucas S."/>
            <person name="Pitluck S."/>
            <person name="Rosenblum E."/>
            <person name="Stajich J."/>
            <person name="Eisen M."/>
            <person name="Grigoriev I.V."/>
        </authorList>
    </citation>
    <scope>NUCLEOTIDE SEQUENCE [LARGE SCALE GENOMIC DNA]</scope>
    <source>
        <strain evidence="5">JAM81 / FGSC 10211</strain>
    </source>
</reference>
<feature type="chain" id="PRO_5003312765" evidence="3">
    <location>
        <begin position="21"/>
        <end position="266"/>
    </location>
</feature>
<evidence type="ECO:0000256" key="3">
    <source>
        <dbReference type="SAM" id="SignalP"/>
    </source>
</evidence>
<dbReference type="EMBL" id="GL882889">
    <property type="protein sequence ID" value="EGF78231.1"/>
    <property type="molecule type" value="Genomic_DNA"/>
</dbReference>
<accession>F4P8V4</accession>
<feature type="compositionally biased region" description="Polar residues" evidence="2">
    <location>
        <begin position="26"/>
        <end position="39"/>
    </location>
</feature>
<feature type="region of interest" description="Disordered" evidence="2">
    <location>
        <begin position="190"/>
        <end position="266"/>
    </location>
</feature>
<keyword evidence="1" id="KW-0175">Coiled coil</keyword>
<proteinExistence type="predicted"/>
<organism evidence="4 5">
    <name type="scientific">Batrachochytrium dendrobatidis (strain JAM81 / FGSC 10211)</name>
    <name type="common">Frog chytrid fungus</name>
    <dbReference type="NCBI Taxonomy" id="684364"/>
    <lineage>
        <taxon>Eukaryota</taxon>
        <taxon>Fungi</taxon>
        <taxon>Fungi incertae sedis</taxon>
        <taxon>Chytridiomycota</taxon>
        <taxon>Chytridiomycota incertae sedis</taxon>
        <taxon>Chytridiomycetes</taxon>
        <taxon>Rhizophydiales</taxon>
        <taxon>Rhizophydiales incertae sedis</taxon>
        <taxon>Batrachochytrium</taxon>
    </lineage>
</organism>
<evidence type="ECO:0000256" key="2">
    <source>
        <dbReference type="SAM" id="MobiDB-lite"/>
    </source>
</evidence>
<feature type="signal peptide" evidence="3">
    <location>
        <begin position="1"/>
        <end position="20"/>
    </location>
</feature>
<sequence>MKLAVAVLSSILFACSVTIANPIDPSATTSTESNTSPTHNPNGIGLGGLNPLPNIIKDLLEKHLKLNHNRNHYGRICNSLKSEYEDQKKLVMNLGRKIQVLKHKAQGNSGGPKYDDEIQETKVDLKAQKAKLADLGKDYHECESECNSISFELELVEIDLVELVFGGPWDPKSFGQQLSLIGKHPSVMEYFDGSGNKGQSSGRSKRLGQKPSGQQQHQDSQPSPDTPSESGSTGQGASSNRRKGSSKFMNGLKSFFQRSRRDDPSN</sequence>
<feature type="region of interest" description="Disordered" evidence="2">
    <location>
        <begin position="26"/>
        <end position="47"/>
    </location>
</feature>
<dbReference type="HOGENOM" id="CLU_054779_1_1_1"/>
<keyword evidence="5" id="KW-1185">Reference proteome</keyword>